<evidence type="ECO:0000256" key="6">
    <source>
        <dbReference type="ARBA" id="ARBA00023242"/>
    </source>
</evidence>
<protein>
    <recommendedName>
        <fullName evidence="12">MYB transcription factor</fullName>
    </recommendedName>
</protein>
<keyword evidence="5" id="KW-0804">Transcription</keyword>
<dbReference type="GO" id="GO:0000978">
    <property type="term" value="F:RNA polymerase II cis-regulatory region sequence-specific DNA binding"/>
    <property type="evidence" value="ECO:0007669"/>
    <property type="project" value="TreeGrafter"/>
</dbReference>
<evidence type="ECO:0000256" key="3">
    <source>
        <dbReference type="ARBA" id="ARBA00023015"/>
    </source>
</evidence>
<comment type="subcellular location">
    <subcellularLocation>
        <location evidence="1">Nucleus</location>
    </subcellularLocation>
</comment>
<dbReference type="InterPro" id="IPR017930">
    <property type="entry name" value="Myb_dom"/>
</dbReference>
<proteinExistence type="predicted"/>
<dbReference type="CDD" id="cd00167">
    <property type="entry name" value="SANT"/>
    <property type="match status" value="2"/>
</dbReference>
<evidence type="ECO:0000313" key="11">
    <source>
        <dbReference type="Proteomes" id="UP001293593"/>
    </source>
</evidence>
<dbReference type="EMBL" id="JAWXYG010000005">
    <property type="protein sequence ID" value="KAK4272372.1"/>
    <property type="molecule type" value="Genomic_DNA"/>
</dbReference>
<keyword evidence="2" id="KW-0677">Repeat</keyword>
<dbReference type="GO" id="GO:0000981">
    <property type="term" value="F:DNA-binding transcription factor activity, RNA polymerase II-specific"/>
    <property type="evidence" value="ECO:0007669"/>
    <property type="project" value="TreeGrafter"/>
</dbReference>
<feature type="domain" description="HTH myb-type" evidence="9">
    <location>
        <begin position="160"/>
        <end position="214"/>
    </location>
</feature>
<feature type="domain" description="Myb-like" evidence="8">
    <location>
        <begin position="113"/>
        <end position="159"/>
    </location>
</feature>
<dbReference type="Pfam" id="PF13921">
    <property type="entry name" value="Myb_DNA-bind_6"/>
    <property type="match status" value="1"/>
</dbReference>
<name>A0AAE1JQ32_9FABA</name>
<keyword evidence="11" id="KW-1185">Reference proteome</keyword>
<comment type="caution">
    <text evidence="10">The sequence shown here is derived from an EMBL/GenBank/DDBJ whole genome shotgun (WGS) entry which is preliminary data.</text>
</comment>
<dbReference type="PROSITE" id="PS50090">
    <property type="entry name" value="MYB_LIKE"/>
    <property type="match status" value="2"/>
</dbReference>
<evidence type="ECO:0008006" key="12">
    <source>
        <dbReference type="Google" id="ProtNLM"/>
    </source>
</evidence>
<feature type="region of interest" description="Disordered" evidence="7">
    <location>
        <begin position="62"/>
        <end position="84"/>
    </location>
</feature>
<dbReference type="InterPro" id="IPR009057">
    <property type="entry name" value="Homeodomain-like_sf"/>
</dbReference>
<evidence type="ECO:0000259" key="9">
    <source>
        <dbReference type="PROSITE" id="PS51294"/>
    </source>
</evidence>
<organism evidence="10 11">
    <name type="scientific">Acacia crassicarpa</name>
    <name type="common">northern wattle</name>
    <dbReference type="NCBI Taxonomy" id="499986"/>
    <lineage>
        <taxon>Eukaryota</taxon>
        <taxon>Viridiplantae</taxon>
        <taxon>Streptophyta</taxon>
        <taxon>Embryophyta</taxon>
        <taxon>Tracheophyta</taxon>
        <taxon>Spermatophyta</taxon>
        <taxon>Magnoliopsida</taxon>
        <taxon>eudicotyledons</taxon>
        <taxon>Gunneridae</taxon>
        <taxon>Pentapetalae</taxon>
        <taxon>rosids</taxon>
        <taxon>fabids</taxon>
        <taxon>Fabales</taxon>
        <taxon>Fabaceae</taxon>
        <taxon>Caesalpinioideae</taxon>
        <taxon>mimosoid clade</taxon>
        <taxon>Acacieae</taxon>
        <taxon>Acacia</taxon>
    </lineage>
</organism>
<evidence type="ECO:0000313" key="10">
    <source>
        <dbReference type="EMBL" id="KAK4272372.1"/>
    </source>
</evidence>
<sequence length="370" mass="40457">MSISQNFANGVGGFSGDVNLLPQVPSYVSPLLARTPPLSLSNTFGQTGSEIGFQILSHSFPSQESRGTMRGHGGADGPSEVQNKSLPFKLGVEDIEAKRPSGSRNGRTKLCSRGHWRPAEDARLRELVAQYGPQNWNLIADHLEGRSGKSCRLRWFNQLDPRINRRAFSEEEEGRLLSAHRMYGNKWAMIAKLFPGRTDNAVKNHWHVIMARKLRELSSGCRRRRSCSETIRPKALNLTLSNNAVSESTNSSNLIDESASSSTDLSLSPTIFPNPSPQGHGSPMGLCNEMKLITGNVGFERLFVGWSEGGEQMEKLMGGVDQSNSDSNSEMSVSDSVTTKRTNISICGESENVGDNINMPFIDFLGVGAV</sequence>
<dbReference type="Gene3D" id="1.10.10.60">
    <property type="entry name" value="Homeodomain-like"/>
    <property type="match status" value="2"/>
</dbReference>
<evidence type="ECO:0000259" key="8">
    <source>
        <dbReference type="PROSITE" id="PS50090"/>
    </source>
</evidence>
<dbReference type="PANTHER" id="PTHR45614:SF264">
    <property type="entry name" value="HOMEODOMAIN-RELATED"/>
    <property type="match status" value="1"/>
</dbReference>
<dbReference type="PANTHER" id="PTHR45614">
    <property type="entry name" value="MYB PROTEIN-RELATED"/>
    <property type="match status" value="1"/>
</dbReference>
<evidence type="ECO:0000256" key="2">
    <source>
        <dbReference type="ARBA" id="ARBA00022737"/>
    </source>
</evidence>
<evidence type="ECO:0000256" key="4">
    <source>
        <dbReference type="ARBA" id="ARBA00023125"/>
    </source>
</evidence>
<dbReference type="PROSITE" id="PS51294">
    <property type="entry name" value="HTH_MYB"/>
    <property type="match status" value="2"/>
</dbReference>
<dbReference type="Proteomes" id="UP001293593">
    <property type="component" value="Unassembled WGS sequence"/>
</dbReference>
<gene>
    <name evidence="10" type="ORF">QN277_020939</name>
</gene>
<dbReference type="FunFam" id="1.10.10.60:FF:000060">
    <property type="entry name" value="MYB transcription factor"/>
    <property type="match status" value="1"/>
</dbReference>
<evidence type="ECO:0000256" key="7">
    <source>
        <dbReference type="SAM" id="MobiDB-lite"/>
    </source>
</evidence>
<evidence type="ECO:0000256" key="5">
    <source>
        <dbReference type="ARBA" id="ARBA00023163"/>
    </source>
</evidence>
<reference evidence="10" key="1">
    <citation type="submission" date="2023-10" db="EMBL/GenBank/DDBJ databases">
        <title>Chromosome-level genome of the transformable northern wattle, Acacia crassicarpa.</title>
        <authorList>
            <person name="Massaro I."/>
            <person name="Sinha N.R."/>
            <person name="Poethig S."/>
            <person name="Leichty A.R."/>
        </authorList>
    </citation>
    <scope>NUCLEOTIDE SEQUENCE</scope>
    <source>
        <strain evidence="10">Acra3RX</strain>
        <tissue evidence="10">Leaf</tissue>
    </source>
</reference>
<dbReference type="GO" id="GO:0005634">
    <property type="term" value="C:nucleus"/>
    <property type="evidence" value="ECO:0007669"/>
    <property type="project" value="UniProtKB-SubCell"/>
</dbReference>
<dbReference type="SMART" id="SM00717">
    <property type="entry name" value="SANT"/>
    <property type="match status" value="2"/>
</dbReference>
<feature type="region of interest" description="Disordered" evidence="7">
    <location>
        <begin position="247"/>
        <end position="266"/>
    </location>
</feature>
<feature type="domain" description="Myb-like" evidence="8">
    <location>
        <begin position="160"/>
        <end position="210"/>
    </location>
</feature>
<keyword evidence="6" id="KW-0539">Nucleus</keyword>
<dbReference type="AlphaFoldDB" id="A0AAE1JQ32"/>
<accession>A0AAE1JQ32</accession>
<keyword evidence="4" id="KW-0238">DNA-binding</keyword>
<keyword evidence="3" id="KW-0805">Transcription regulation</keyword>
<dbReference type="InterPro" id="IPR050560">
    <property type="entry name" value="MYB_TF"/>
</dbReference>
<evidence type="ECO:0000256" key="1">
    <source>
        <dbReference type="ARBA" id="ARBA00004123"/>
    </source>
</evidence>
<dbReference type="SUPFAM" id="SSF46689">
    <property type="entry name" value="Homeodomain-like"/>
    <property type="match status" value="1"/>
</dbReference>
<feature type="domain" description="HTH myb-type" evidence="9">
    <location>
        <begin position="108"/>
        <end position="159"/>
    </location>
</feature>
<dbReference type="InterPro" id="IPR001005">
    <property type="entry name" value="SANT/Myb"/>
</dbReference>